<comment type="caution">
    <text evidence="2">The sequence shown here is derived from an EMBL/GenBank/DDBJ whole genome shotgun (WGS) entry which is preliminary data.</text>
</comment>
<dbReference type="AlphaFoldDB" id="A0A0F9G7C7"/>
<dbReference type="EMBL" id="LAZR01029585">
    <property type="protein sequence ID" value="KKL59152.1"/>
    <property type="molecule type" value="Genomic_DNA"/>
</dbReference>
<evidence type="ECO:0000259" key="1">
    <source>
        <dbReference type="Pfam" id="PF09414"/>
    </source>
</evidence>
<dbReference type="Pfam" id="PF09414">
    <property type="entry name" value="RNA_ligase"/>
    <property type="match status" value="1"/>
</dbReference>
<dbReference type="SUPFAM" id="SSF56091">
    <property type="entry name" value="DNA ligase/mRNA capping enzyme, catalytic domain"/>
    <property type="match status" value="1"/>
</dbReference>
<dbReference type="InterPro" id="IPR021122">
    <property type="entry name" value="RNA_ligase_dom_REL/Rnl2"/>
</dbReference>
<protein>
    <recommendedName>
        <fullName evidence="1">RNA ligase domain-containing protein</fullName>
    </recommendedName>
</protein>
<sequence>DYTQEGKPIFVAGSHNTRRKEFDKNKNRCLYWKPYEWYPQIKNMIKCLYAISHKPIIVFGEIYGSGVQDLTYGMENGVKDFRVFDISDGGTYLPWKTVNGYCYKFDIPTVPQLYKGPFSKNLIEEYTNGDSVLSHNDKFQGREGIVITPLEERKDWQIGRVILKSISVDYLNR</sequence>
<feature type="domain" description="RNA ligase" evidence="1">
    <location>
        <begin position="23"/>
        <end position="165"/>
    </location>
</feature>
<organism evidence="2">
    <name type="scientific">marine sediment metagenome</name>
    <dbReference type="NCBI Taxonomy" id="412755"/>
    <lineage>
        <taxon>unclassified sequences</taxon>
        <taxon>metagenomes</taxon>
        <taxon>ecological metagenomes</taxon>
    </lineage>
</organism>
<accession>A0A0F9G7C7</accession>
<feature type="non-terminal residue" evidence="2">
    <location>
        <position position="1"/>
    </location>
</feature>
<proteinExistence type="predicted"/>
<name>A0A0F9G7C7_9ZZZZ</name>
<dbReference type="Gene3D" id="3.30.470.30">
    <property type="entry name" value="DNA ligase/mRNA capping enzyme"/>
    <property type="match status" value="1"/>
</dbReference>
<reference evidence="2" key="1">
    <citation type="journal article" date="2015" name="Nature">
        <title>Complex archaea that bridge the gap between prokaryotes and eukaryotes.</title>
        <authorList>
            <person name="Spang A."/>
            <person name="Saw J.H."/>
            <person name="Jorgensen S.L."/>
            <person name="Zaremba-Niedzwiedzka K."/>
            <person name="Martijn J."/>
            <person name="Lind A.E."/>
            <person name="van Eijk R."/>
            <person name="Schleper C."/>
            <person name="Guy L."/>
            <person name="Ettema T.J."/>
        </authorList>
    </citation>
    <scope>NUCLEOTIDE SEQUENCE</scope>
</reference>
<gene>
    <name evidence="2" type="ORF">LCGC14_2218180</name>
</gene>
<evidence type="ECO:0000313" key="2">
    <source>
        <dbReference type="EMBL" id="KKL59152.1"/>
    </source>
</evidence>